<keyword evidence="3" id="KW-1133">Transmembrane helix</keyword>
<dbReference type="PANTHER" id="PTHR12651:SF1">
    <property type="entry name" value="26S PROTEASOME NON-ATPASE REGULATORY SUBUNIT 9"/>
    <property type="match status" value="1"/>
</dbReference>
<accession>A0AAD7ASM4</accession>
<dbReference type="InterPro" id="IPR035269">
    <property type="entry name" value="PSMD9"/>
</dbReference>
<feature type="domain" description="PDZ" evidence="4">
    <location>
        <begin position="131"/>
        <end position="209"/>
    </location>
</feature>
<proteinExistence type="inferred from homology"/>
<keyword evidence="3" id="KW-0812">Transmembrane</keyword>
<dbReference type="Proteomes" id="UP001218218">
    <property type="component" value="Unassembled WGS sequence"/>
</dbReference>
<dbReference type="InterPro" id="IPR001478">
    <property type="entry name" value="PDZ"/>
</dbReference>
<feature type="region of interest" description="Disordered" evidence="2">
    <location>
        <begin position="1"/>
        <end position="48"/>
    </location>
</feature>
<dbReference type="GO" id="GO:0005634">
    <property type="term" value="C:nucleus"/>
    <property type="evidence" value="ECO:0007669"/>
    <property type="project" value="TreeGrafter"/>
</dbReference>
<name>A0AAD7ASM4_9AGAR</name>
<feature type="transmembrane region" description="Helical" evidence="3">
    <location>
        <begin position="56"/>
        <end position="80"/>
    </location>
</feature>
<organism evidence="5 6">
    <name type="scientific">Mycena albidolilacea</name>
    <dbReference type="NCBI Taxonomy" id="1033008"/>
    <lineage>
        <taxon>Eukaryota</taxon>
        <taxon>Fungi</taxon>
        <taxon>Dikarya</taxon>
        <taxon>Basidiomycota</taxon>
        <taxon>Agaricomycotina</taxon>
        <taxon>Agaricomycetes</taxon>
        <taxon>Agaricomycetidae</taxon>
        <taxon>Agaricales</taxon>
        <taxon>Marasmiineae</taxon>
        <taxon>Mycenaceae</taxon>
        <taxon>Mycena</taxon>
    </lineage>
</organism>
<comment type="caution">
    <text evidence="5">The sequence shown here is derived from an EMBL/GenBank/DDBJ whole genome shotgun (WGS) entry which is preliminary data.</text>
</comment>
<dbReference type="PANTHER" id="PTHR12651">
    <property type="entry name" value="26S PROTEASOME NON-ATPASE REGULATORY SUBUNIT 9"/>
    <property type="match status" value="1"/>
</dbReference>
<dbReference type="EMBL" id="JARIHO010000002">
    <property type="protein sequence ID" value="KAJ7367044.1"/>
    <property type="molecule type" value="Genomic_DNA"/>
</dbReference>
<keyword evidence="6" id="KW-1185">Reference proteome</keyword>
<protein>
    <recommendedName>
        <fullName evidence="4">PDZ domain-containing protein</fullName>
    </recommendedName>
</protein>
<dbReference type="SMART" id="SM00228">
    <property type="entry name" value="PDZ"/>
    <property type="match status" value="1"/>
</dbReference>
<dbReference type="GO" id="GO:0070682">
    <property type="term" value="P:proteasome regulatory particle assembly"/>
    <property type="evidence" value="ECO:0007669"/>
    <property type="project" value="InterPro"/>
</dbReference>
<feature type="compositionally biased region" description="Low complexity" evidence="2">
    <location>
        <begin position="1"/>
        <end position="16"/>
    </location>
</feature>
<dbReference type="SUPFAM" id="SSF50156">
    <property type="entry name" value="PDZ domain-like"/>
    <property type="match status" value="1"/>
</dbReference>
<evidence type="ECO:0000256" key="2">
    <source>
        <dbReference type="SAM" id="MobiDB-lite"/>
    </source>
</evidence>
<evidence type="ECO:0000313" key="5">
    <source>
        <dbReference type="EMBL" id="KAJ7367044.1"/>
    </source>
</evidence>
<dbReference type="InterPro" id="IPR036034">
    <property type="entry name" value="PDZ_sf"/>
</dbReference>
<dbReference type="Gene3D" id="2.30.42.10">
    <property type="match status" value="1"/>
</dbReference>
<evidence type="ECO:0000256" key="1">
    <source>
        <dbReference type="ARBA" id="ARBA00005256"/>
    </source>
</evidence>
<dbReference type="Pfam" id="PF17820">
    <property type="entry name" value="PDZ_6"/>
    <property type="match status" value="1"/>
</dbReference>
<reference evidence="5" key="1">
    <citation type="submission" date="2023-03" db="EMBL/GenBank/DDBJ databases">
        <title>Massive genome expansion in bonnet fungi (Mycena s.s.) driven by repeated elements and novel gene families across ecological guilds.</title>
        <authorList>
            <consortium name="Lawrence Berkeley National Laboratory"/>
            <person name="Harder C.B."/>
            <person name="Miyauchi S."/>
            <person name="Viragh M."/>
            <person name="Kuo A."/>
            <person name="Thoen E."/>
            <person name="Andreopoulos B."/>
            <person name="Lu D."/>
            <person name="Skrede I."/>
            <person name="Drula E."/>
            <person name="Henrissat B."/>
            <person name="Morin E."/>
            <person name="Kohler A."/>
            <person name="Barry K."/>
            <person name="LaButti K."/>
            <person name="Morin E."/>
            <person name="Salamov A."/>
            <person name="Lipzen A."/>
            <person name="Mereny Z."/>
            <person name="Hegedus B."/>
            <person name="Baldrian P."/>
            <person name="Stursova M."/>
            <person name="Weitz H."/>
            <person name="Taylor A."/>
            <person name="Grigoriev I.V."/>
            <person name="Nagy L.G."/>
            <person name="Martin F."/>
            <person name="Kauserud H."/>
        </authorList>
    </citation>
    <scope>NUCLEOTIDE SEQUENCE</scope>
    <source>
        <strain evidence="5">CBHHK002</strain>
    </source>
</reference>
<keyword evidence="3" id="KW-0472">Membrane</keyword>
<evidence type="ECO:0000313" key="6">
    <source>
        <dbReference type="Proteomes" id="UP001218218"/>
    </source>
</evidence>
<sequence length="238" mass="26217">MLARLRSQFSLQQRRSFASRKVTKSTPSTPATPTPPPQPIAPEAKAESPKDFRNPWFFKAVGVGNFIIIPVVGIYAAFFWDWDDDRDHVMKPARQWLQRQKDAFFRLSPPEQELATPGLIIPPLEGAEPSSSSGLSTAGLPKGFFKPFFLVKDIDPEGPAAIAGLREDDLIVSFGETPVRSLAPLAYQAMIKSAVKENNAIPVLVMRPGKHVLLSLTPTTEAGLGCDLRRFQPGQVNR</sequence>
<dbReference type="GO" id="GO:0005737">
    <property type="term" value="C:cytoplasm"/>
    <property type="evidence" value="ECO:0007669"/>
    <property type="project" value="TreeGrafter"/>
</dbReference>
<evidence type="ECO:0000256" key="3">
    <source>
        <dbReference type="SAM" id="Phobius"/>
    </source>
</evidence>
<dbReference type="AlphaFoldDB" id="A0AAD7ASM4"/>
<evidence type="ECO:0000259" key="4">
    <source>
        <dbReference type="SMART" id="SM00228"/>
    </source>
</evidence>
<comment type="similarity">
    <text evidence="1">Belongs to the proteasome subunit p27 family.</text>
</comment>
<feature type="compositionally biased region" description="Pro residues" evidence="2">
    <location>
        <begin position="30"/>
        <end position="40"/>
    </location>
</feature>
<dbReference type="InterPro" id="IPR041489">
    <property type="entry name" value="PDZ_6"/>
</dbReference>
<gene>
    <name evidence="5" type="ORF">DFH08DRAFT_836411</name>
</gene>